<dbReference type="GO" id="GO:0000470">
    <property type="term" value="P:maturation of LSU-rRNA"/>
    <property type="evidence" value="ECO:0007669"/>
    <property type="project" value="TreeGrafter"/>
</dbReference>
<dbReference type="Proteomes" id="UP000054826">
    <property type="component" value="Unassembled WGS sequence"/>
</dbReference>
<accession>A0A0V1JMP3</accession>
<dbReference type="PANTHER" id="PTHR15002">
    <property type="entry name" value="RIBOSOMAL BIOGENESIS PROTEIN LAS1L"/>
    <property type="match status" value="1"/>
</dbReference>
<gene>
    <name evidence="1" type="primary">Las1l</name>
    <name evidence="1" type="ORF">T4C_12623</name>
</gene>
<evidence type="ECO:0000313" key="1">
    <source>
        <dbReference type="EMBL" id="KRZ35845.1"/>
    </source>
</evidence>
<organism evidence="1 2">
    <name type="scientific">Trichinella pseudospiralis</name>
    <name type="common">Parasitic roundworm</name>
    <dbReference type="NCBI Taxonomy" id="6337"/>
    <lineage>
        <taxon>Eukaryota</taxon>
        <taxon>Metazoa</taxon>
        <taxon>Ecdysozoa</taxon>
        <taxon>Nematoda</taxon>
        <taxon>Enoplea</taxon>
        <taxon>Dorylaimia</taxon>
        <taxon>Trichinellida</taxon>
        <taxon>Trichinellidae</taxon>
        <taxon>Trichinella</taxon>
    </lineage>
</organism>
<dbReference type="GO" id="GO:0000460">
    <property type="term" value="P:maturation of 5.8S rRNA"/>
    <property type="evidence" value="ECO:0007669"/>
    <property type="project" value="TreeGrafter"/>
</dbReference>
<dbReference type="GO" id="GO:0004519">
    <property type="term" value="F:endonuclease activity"/>
    <property type="evidence" value="ECO:0007669"/>
    <property type="project" value="InterPro"/>
</dbReference>
<dbReference type="EMBL" id="JYDV01000083">
    <property type="protein sequence ID" value="KRZ35845.1"/>
    <property type="molecule type" value="Genomic_DNA"/>
</dbReference>
<evidence type="ECO:0000313" key="2">
    <source>
        <dbReference type="Proteomes" id="UP000054826"/>
    </source>
</evidence>
<protein>
    <submittedName>
        <fullName evidence="1">Ribosomal biogenesis protein LAS1L</fullName>
    </submittedName>
</protein>
<dbReference type="GO" id="GO:0090730">
    <property type="term" value="C:Las1 complex"/>
    <property type="evidence" value="ECO:0007669"/>
    <property type="project" value="InterPro"/>
</dbReference>
<proteinExistence type="predicted"/>
<reference evidence="1 2" key="1">
    <citation type="submission" date="2015-01" db="EMBL/GenBank/DDBJ databases">
        <title>Evolution of Trichinella species and genotypes.</title>
        <authorList>
            <person name="Korhonen P.K."/>
            <person name="Edoardo P."/>
            <person name="Giuseppe L.R."/>
            <person name="Gasser R.B."/>
        </authorList>
    </citation>
    <scope>NUCLEOTIDE SEQUENCE [LARGE SCALE GENOMIC DNA]</scope>
    <source>
        <strain evidence="1">ISS176</strain>
    </source>
</reference>
<sequence length="538" mass="63611">MQNLLTIKIYENILIHKIAKFIALLYKQTRPAHIKYIQFNKSEVNLKIYTKSAYKKMALCKCSSLDLKKQYGNISILLQTDTVESLTEAHEMLRFWKLSFGRRLPLVVSATEALLLARVQDKRYCAKPSDRHDSEEAVCLQHLQALAVTRCINYINEIAQSRKKAYKSLMKALSEFNIPAWVVRIRHRATHTTLPSLAELRVAAQFCFRWLLENCWSVEVNPEICAAPKKIPMMSRRIKNLLKIFFKKRIITFHCRSVMEYVMDNPDDYGMERILPKLYLYCAVDGYEVVNVLLRLKLFISKLTVVHWFATEDSMRMNKVMRRNVFQAWYPVLDCLVKFDLIEYLLSSLVKMTARRLRMSRRPVIRWKTMHWLWLYTLFKSKQLKITNIQRRKMARMMFDTEHPLLVALSFRKIAFEGIEMPPIKLLASLVDSYEKLWQLNLTRDADRHARAFKINQKNGGERKRDWIGSLLSRKEEDCTVSCLCEQRQQVMHVDIVDSHDEQHVLELDTLLSEDAHPCKVEEMECFLFMLFDVRFNF</sequence>
<dbReference type="InterPro" id="IPR007174">
    <property type="entry name" value="Las1"/>
</dbReference>
<dbReference type="GO" id="GO:0030687">
    <property type="term" value="C:preribosome, large subunit precursor"/>
    <property type="evidence" value="ECO:0007669"/>
    <property type="project" value="TreeGrafter"/>
</dbReference>
<name>A0A0V1JMP3_TRIPS</name>
<comment type="caution">
    <text evidence="1">The sequence shown here is derived from an EMBL/GenBank/DDBJ whole genome shotgun (WGS) entry which is preliminary data.</text>
</comment>
<dbReference type="AlphaFoldDB" id="A0A0V1JMP3"/>
<dbReference type="PANTHER" id="PTHR15002:SF0">
    <property type="entry name" value="RIBOSOMAL BIOGENESIS PROTEIN LAS1L"/>
    <property type="match status" value="1"/>
</dbReference>
<dbReference type="Pfam" id="PF04031">
    <property type="entry name" value="Las1"/>
    <property type="match status" value="1"/>
</dbReference>